<evidence type="ECO:0000256" key="14">
    <source>
        <dbReference type="ARBA" id="ARBA00023204"/>
    </source>
</evidence>
<dbReference type="NCBIfam" id="NF002751">
    <property type="entry name" value="PRK02794.1"/>
    <property type="match status" value="1"/>
</dbReference>
<comment type="subcellular location">
    <subcellularLocation>
        <location evidence="1 17">Cytoplasm</location>
    </subcellularLocation>
</comment>
<accession>A0A5B8FU30</accession>
<evidence type="ECO:0000256" key="11">
    <source>
        <dbReference type="ARBA" id="ARBA00022842"/>
    </source>
</evidence>
<keyword evidence="14 17" id="KW-0234">DNA repair</keyword>
<keyword evidence="13 17" id="KW-0238">DNA-binding</keyword>
<dbReference type="FunFam" id="3.30.1490.100:FF:000004">
    <property type="entry name" value="DNA polymerase IV"/>
    <property type="match status" value="1"/>
</dbReference>
<comment type="cofactor">
    <cofactor evidence="17">
        <name>Mg(2+)</name>
        <dbReference type="ChEBI" id="CHEBI:18420"/>
    </cofactor>
    <text evidence="17">Binds 2 magnesium ions per subunit.</text>
</comment>
<keyword evidence="8 17" id="KW-0235">DNA replication</keyword>
<comment type="subunit">
    <text evidence="3 17">Monomer.</text>
</comment>
<proteinExistence type="inferred from homology"/>
<dbReference type="EMBL" id="CP040818">
    <property type="protein sequence ID" value="QDL92316.1"/>
    <property type="molecule type" value="Genomic_DNA"/>
</dbReference>
<dbReference type="OrthoDB" id="9808813at2"/>
<evidence type="ECO:0000313" key="20">
    <source>
        <dbReference type="Proteomes" id="UP000305888"/>
    </source>
</evidence>
<evidence type="ECO:0000256" key="17">
    <source>
        <dbReference type="HAMAP-Rule" id="MF_01113"/>
    </source>
</evidence>
<dbReference type="Gene3D" id="3.40.1170.60">
    <property type="match status" value="1"/>
</dbReference>
<dbReference type="Gene3D" id="3.30.70.270">
    <property type="match status" value="1"/>
</dbReference>
<gene>
    <name evidence="17" type="primary">dinB</name>
    <name evidence="19" type="ORF">FDP22_11345</name>
</gene>
<reference evidence="19 20" key="1">
    <citation type="submission" date="2019-06" db="EMBL/GenBank/DDBJ databases">
        <title>Genome sequence of Rhodobacteraceae bacterium D4M1.</title>
        <authorList>
            <person name="Cao J."/>
        </authorList>
    </citation>
    <scope>NUCLEOTIDE SEQUENCE [LARGE SCALE GENOMIC DNA]</scope>
    <source>
        <strain evidence="19 20">D4M1</strain>
    </source>
</reference>
<keyword evidence="4 17" id="KW-0515">Mutator protein</keyword>
<evidence type="ECO:0000256" key="6">
    <source>
        <dbReference type="ARBA" id="ARBA00022679"/>
    </source>
</evidence>
<evidence type="ECO:0000256" key="8">
    <source>
        <dbReference type="ARBA" id="ARBA00022705"/>
    </source>
</evidence>
<evidence type="ECO:0000256" key="16">
    <source>
        <dbReference type="ARBA" id="ARBA00049244"/>
    </source>
</evidence>
<sequence>MPALCLDCGSRTTPPRCRACGSPRLSAHDELFTLSIAHLDCDAFYASVEKRDAPELADKPVIIGGGKRGVVSTACYVARIRGVRSAMPMFKALALCPDAVVIRPRISYYAEISRQIRAMMDDLTPLVQPLSLDEAFLDLSGTEALHRASPAEMMARLLIRIERELGLTASVGLSHNKFLAKLASEFDKPRGFSVVGRAETLARLAPLPVRAILGVGPAFAATLEREGIRTVADIRRQGAETMLRRHGQAGQRLWQLAHGEDRRRVTPHEAVKSISSETTFERDERDADILDGHLWRLAEKTSDRAKAKDLGGRTVTLKLKRADFRTITRRLTLEDPTQLAGRIYAAAAPLLARELENAPFRLIGVGISGLVAGADADRSDDLLRPDSARAAAVERAADALRARFGDGVILKGRALR</sequence>
<evidence type="ECO:0000256" key="7">
    <source>
        <dbReference type="ARBA" id="ARBA00022695"/>
    </source>
</evidence>
<dbReference type="InterPro" id="IPR001126">
    <property type="entry name" value="UmuC"/>
</dbReference>
<dbReference type="SUPFAM" id="SSF56672">
    <property type="entry name" value="DNA/RNA polymerases"/>
    <property type="match status" value="1"/>
</dbReference>
<dbReference type="GO" id="GO:0006261">
    <property type="term" value="P:DNA-templated DNA replication"/>
    <property type="evidence" value="ECO:0007669"/>
    <property type="project" value="UniProtKB-UniRule"/>
</dbReference>
<dbReference type="NCBIfam" id="NF002677">
    <property type="entry name" value="PRK02406.1"/>
    <property type="match status" value="1"/>
</dbReference>
<keyword evidence="12 17" id="KW-0239">DNA-directed DNA polymerase</keyword>
<dbReference type="InterPro" id="IPR022880">
    <property type="entry name" value="DNApol_IV"/>
</dbReference>
<evidence type="ECO:0000256" key="4">
    <source>
        <dbReference type="ARBA" id="ARBA00022457"/>
    </source>
</evidence>
<dbReference type="FunFam" id="3.40.1170.60:FF:000001">
    <property type="entry name" value="DNA polymerase IV"/>
    <property type="match status" value="1"/>
</dbReference>
<organism evidence="19 20">
    <name type="scientific">Paroceanicella profunda</name>
    <dbReference type="NCBI Taxonomy" id="2579971"/>
    <lineage>
        <taxon>Bacteria</taxon>
        <taxon>Pseudomonadati</taxon>
        <taxon>Pseudomonadota</taxon>
        <taxon>Alphaproteobacteria</taxon>
        <taxon>Rhodobacterales</taxon>
        <taxon>Paracoccaceae</taxon>
        <taxon>Paroceanicella</taxon>
    </lineage>
</organism>
<comment type="function">
    <text evidence="15 17">Poorly processive, error-prone DNA polymerase involved in untargeted mutagenesis. Copies undamaged DNA at stalled replication forks, which arise in vivo from mismatched or misaligned primer ends. These misaligned primers can be extended by PolIV. Exhibits no 3'-5' exonuclease (proofreading) activity. May be involved in translesional synthesis, in conjunction with the beta clamp from PolIII.</text>
</comment>
<evidence type="ECO:0000256" key="3">
    <source>
        <dbReference type="ARBA" id="ARBA00011245"/>
    </source>
</evidence>
<dbReference type="Pfam" id="PF11799">
    <property type="entry name" value="IMS_C"/>
    <property type="match status" value="1"/>
</dbReference>
<dbReference type="PANTHER" id="PTHR11076">
    <property type="entry name" value="DNA REPAIR POLYMERASE UMUC / TRANSFERASE FAMILY MEMBER"/>
    <property type="match status" value="1"/>
</dbReference>
<keyword evidence="20" id="KW-1185">Reference proteome</keyword>
<dbReference type="KEGG" id="ppru:FDP22_11345"/>
<dbReference type="GO" id="GO:0005829">
    <property type="term" value="C:cytosol"/>
    <property type="evidence" value="ECO:0007669"/>
    <property type="project" value="TreeGrafter"/>
</dbReference>
<keyword evidence="11 17" id="KW-0460">Magnesium</keyword>
<dbReference type="GO" id="GO:0003684">
    <property type="term" value="F:damaged DNA binding"/>
    <property type="evidence" value="ECO:0007669"/>
    <property type="project" value="InterPro"/>
</dbReference>
<comment type="similarity">
    <text evidence="2 17">Belongs to the DNA polymerase type-Y family.</text>
</comment>
<keyword evidence="5 17" id="KW-0963">Cytoplasm</keyword>
<evidence type="ECO:0000256" key="5">
    <source>
        <dbReference type="ARBA" id="ARBA00022490"/>
    </source>
</evidence>
<dbReference type="GO" id="GO:0009432">
    <property type="term" value="P:SOS response"/>
    <property type="evidence" value="ECO:0007669"/>
    <property type="project" value="TreeGrafter"/>
</dbReference>
<feature type="site" description="Substrate discrimination" evidence="17">
    <location>
        <position position="45"/>
    </location>
</feature>
<dbReference type="AlphaFoldDB" id="A0A5B8FU30"/>
<dbReference type="Pfam" id="PF00817">
    <property type="entry name" value="IMS"/>
    <property type="match status" value="1"/>
</dbReference>
<feature type="active site" evidence="17">
    <location>
        <position position="134"/>
    </location>
</feature>
<dbReference type="Proteomes" id="UP000305888">
    <property type="component" value="Chromosome"/>
</dbReference>
<dbReference type="GO" id="GO:0006281">
    <property type="term" value="P:DNA repair"/>
    <property type="evidence" value="ECO:0007669"/>
    <property type="project" value="UniProtKB-UniRule"/>
</dbReference>
<keyword evidence="7 17" id="KW-0548">Nucleotidyltransferase</keyword>
<dbReference type="EC" id="2.7.7.7" evidence="17"/>
<evidence type="ECO:0000259" key="18">
    <source>
        <dbReference type="PROSITE" id="PS50173"/>
    </source>
</evidence>
<keyword evidence="6 17" id="KW-0808">Transferase</keyword>
<dbReference type="Gene3D" id="3.30.1490.100">
    <property type="entry name" value="DNA polymerase, Y-family, little finger domain"/>
    <property type="match status" value="1"/>
</dbReference>
<comment type="catalytic activity">
    <reaction evidence="16 17">
        <text>DNA(n) + a 2'-deoxyribonucleoside 5'-triphosphate = DNA(n+1) + diphosphate</text>
        <dbReference type="Rhea" id="RHEA:22508"/>
        <dbReference type="Rhea" id="RHEA-COMP:17339"/>
        <dbReference type="Rhea" id="RHEA-COMP:17340"/>
        <dbReference type="ChEBI" id="CHEBI:33019"/>
        <dbReference type="ChEBI" id="CHEBI:61560"/>
        <dbReference type="ChEBI" id="CHEBI:173112"/>
        <dbReference type="EC" id="2.7.7.7"/>
    </reaction>
</comment>
<dbReference type="CDD" id="cd03586">
    <property type="entry name" value="PolY_Pol_IV_kappa"/>
    <property type="match status" value="1"/>
</dbReference>
<evidence type="ECO:0000256" key="15">
    <source>
        <dbReference type="ARBA" id="ARBA00025589"/>
    </source>
</evidence>
<feature type="binding site" evidence="17">
    <location>
        <position position="40"/>
    </location>
    <ligand>
        <name>Mg(2+)</name>
        <dbReference type="ChEBI" id="CHEBI:18420"/>
    </ligand>
</feature>
<dbReference type="PANTHER" id="PTHR11076:SF33">
    <property type="entry name" value="DNA POLYMERASE KAPPA"/>
    <property type="match status" value="1"/>
</dbReference>
<name>A0A5B8FU30_9RHOB</name>
<dbReference type="GO" id="GO:0003887">
    <property type="term" value="F:DNA-directed DNA polymerase activity"/>
    <property type="evidence" value="ECO:0007669"/>
    <property type="project" value="UniProtKB-UniRule"/>
</dbReference>
<evidence type="ECO:0000256" key="10">
    <source>
        <dbReference type="ARBA" id="ARBA00022763"/>
    </source>
</evidence>
<feature type="domain" description="UmuC" evidence="18">
    <location>
        <begin position="36"/>
        <end position="216"/>
    </location>
</feature>
<evidence type="ECO:0000256" key="13">
    <source>
        <dbReference type="ARBA" id="ARBA00023125"/>
    </source>
</evidence>
<dbReference type="GO" id="GO:0042276">
    <property type="term" value="P:error-prone translesion synthesis"/>
    <property type="evidence" value="ECO:0007669"/>
    <property type="project" value="TreeGrafter"/>
</dbReference>
<dbReference type="InterPro" id="IPR017961">
    <property type="entry name" value="DNA_pol_Y-fam_little_finger"/>
</dbReference>
<evidence type="ECO:0000256" key="2">
    <source>
        <dbReference type="ARBA" id="ARBA00010945"/>
    </source>
</evidence>
<dbReference type="RefSeq" id="WP_138573025.1">
    <property type="nucleotide sequence ID" value="NZ_CP040818.1"/>
</dbReference>
<dbReference type="GO" id="GO:0000287">
    <property type="term" value="F:magnesium ion binding"/>
    <property type="evidence" value="ECO:0007669"/>
    <property type="project" value="UniProtKB-UniRule"/>
</dbReference>
<dbReference type="PROSITE" id="PS50173">
    <property type="entry name" value="UMUC"/>
    <property type="match status" value="1"/>
</dbReference>
<dbReference type="InterPro" id="IPR036775">
    <property type="entry name" value="DNA_pol_Y-fam_lit_finger_sf"/>
</dbReference>
<dbReference type="InterPro" id="IPR043128">
    <property type="entry name" value="Rev_trsase/Diguanyl_cyclase"/>
</dbReference>
<dbReference type="Gene3D" id="1.10.150.20">
    <property type="entry name" value="5' to 3' exonuclease, C-terminal subdomain"/>
    <property type="match status" value="1"/>
</dbReference>
<keyword evidence="10 17" id="KW-0227">DNA damage</keyword>
<evidence type="ECO:0000256" key="12">
    <source>
        <dbReference type="ARBA" id="ARBA00022932"/>
    </source>
</evidence>
<dbReference type="InterPro" id="IPR043502">
    <property type="entry name" value="DNA/RNA_pol_sf"/>
</dbReference>
<dbReference type="SUPFAM" id="SSF100879">
    <property type="entry name" value="Lesion bypass DNA polymerase (Y-family), little finger domain"/>
    <property type="match status" value="1"/>
</dbReference>
<dbReference type="InterPro" id="IPR050116">
    <property type="entry name" value="DNA_polymerase-Y"/>
</dbReference>
<evidence type="ECO:0000313" key="19">
    <source>
        <dbReference type="EMBL" id="QDL92316.1"/>
    </source>
</evidence>
<evidence type="ECO:0000256" key="1">
    <source>
        <dbReference type="ARBA" id="ARBA00004496"/>
    </source>
</evidence>
<keyword evidence="9 17" id="KW-0479">Metal-binding</keyword>
<protein>
    <recommendedName>
        <fullName evidence="17">DNA polymerase IV</fullName>
        <shortName evidence="17">Pol IV</shortName>
        <ecNumber evidence="17">2.7.7.7</ecNumber>
    </recommendedName>
</protein>
<feature type="binding site" evidence="17">
    <location>
        <position position="133"/>
    </location>
    <ligand>
        <name>Mg(2+)</name>
        <dbReference type="ChEBI" id="CHEBI:18420"/>
    </ligand>
</feature>
<evidence type="ECO:0000256" key="9">
    <source>
        <dbReference type="ARBA" id="ARBA00022723"/>
    </source>
</evidence>
<dbReference type="HAMAP" id="MF_01113">
    <property type="entry name" value="DNApol_IV"/>
    <property type="match status" value="1"/>
</dbReference>